<dbReference type="PROSITE" id="PS52016">
    <property type="entry name" value="TONB_DEPENDENT_REC_3"/>
    <property type="match status" value="1"/>
</dbReference>
<feature type="compositionally biased region" description="Basic and acidic residues" evidence="5">
    <location>
        <begin position="120"/>
        <end position="132"/>
    </location>
</feature>
<keyword evidence="1 4" id="KW-0813">Transport</keyword>
<dbReference type="SUPFAM" id="SSF56935">
    <property type="entry name" value="Porins"/>
    <property type="match status" value="1"/>
</dbReference>
<dbReference type="InterPro" id="IPR012910">
    <property type="entry name" value="Plug_dom"/>
</dbReference>
<protein>
    <submittedName>
        <fullName evidence="7">TonB-dependent receptor</fullName>
    </submittedName>
</protein>
<dbReference type="RefSeq" id="WP_345029891.1">
    <property type="nucleotide sequence ID" value="NZ_BAABEY010000025.1"/>
</dbReference>
<name>A0ABP8M2L4_9BACT</name>
<evidence type="ECO:0000259" key="6">
    <source>
        <dbReference type="SMART" id="SM00965"/>
    </source>
</evidence>
<evidence type="ECO:0000256" key="4">
    <source>
        <dbReference type="PROSITE-ProRule" id="PRU01360"/>
    </source>
</evidence>
<dbReference type="SMART" id="SM00965">
    <property type="entry name" value="STN"/>
    <property type="match status" value="1"/>
</dbReference>
<proteinExistence type="inferred from homology"/>
<keyword evidence="3 4" id="KW-0998">Cell outer membrane</keyword>
<dbReference type="InterPro" id="IPR008969">
    <property type="entry name" value="CarboxyPept-like_regulatory"/>
</dbReference>
<sequence>MQQLGKSPYKHFAAKLALLAVLLVLFSTKSSVAIGQLNQRVLDRNVTLKAEKLELRQVLRQIEEQAKVKFAYSEKNIDTRRRVSISVTGQTLGEALAQLLKPLQIEFSEVSGRILLTPARPDEMPDLQRGETRMPLPGRQVSGTVTDEKGEPLPGVNIMVKGTQRGTSTDIEGRFQIDVEDPASVLILSFVGFVSQEIIVGSRSSITVVMKEDPKNLEEVIVVGFGQQKKVSVTGAVSVVSSDEIKQTSSASLAVALAGKLPGLTSLQSGGGQPGRDDAIMYLRGAATLNTTAPLILIDGVPRENIRTIDPNEVESISVLKDASATAVFGVRGANGVIIITTKRGTNGKTSFNVTAEQTFSSFTKEPERLHSVDYMALRNQALANDKLPILYTEDVIEKYRNPLAGLDPNAPDYAEQKRIREYMYPDHDYYRELFKRYSPQTRINVGASGGTDKIGYFINGTYLHQGGNLKTEPKSTLGYDPSSWMDRYSFRSNLDYKMTSFLKSFLNIGAYIEKVNMPAAWLYGGGDTNWMMSDLFYQAQTILPITPGPVTIEGFGVAPGQIVDPGYMDRSAFEIMNRFGYRNEVRSNLNSTFGMELDLGQFVTPGLSVKGMVSYDAISTTAMQAEKTERLFLTNLDIANNTFTYATKRPDERLISLVKGADSRYNINIQGTINYARTFDEKHDLTVMFLGQRDNWESTLGEIPFNVLGVAGRFTYAYDNRYLAEFNMGYNGSEQFSPAKRFGFFPAASIGWVASNEAFLKSSQWLTNLKFRASFGKVGNDRMVGTRFLYLDNITVGGGPLGSLGMGQGIDQGLLGNPNITWEVAEKKNLGIDVELFRNLSLTFDYFTERRSQILIARGLVPALQGVPISNLPRVNMGKVDNKGFELELTYNKAIGSDFTFTARGNFGMNRNKVIYADEPKRDGSYIEPYLSTGLPMATNFGYRIDYSNGNGYFNTQEELDTYLKTTKYAFGTPRLGDFIYKDLNQDGTVDDKDVQRIGWSRIPGVIYGLTLSLNYKGFGLMAFFQGLGRYSQTYGNQGVWENIIRGTYFGYHRTAWTPERYAAGEEITYPALSTLQNTNHRANDFFVMNKAFTRIRNAEVSYELPRKLLDGIGVKDMRLYLSGQNLFTWNKLKMDHLDPENTNSIGYPVTRTMNLGVNLTF</sequence>
<keyword evidence="7" id="KW-0675">Receptor</keyword>
<feature type="region of interest" description="Disordered" evidence="5">
    <location>
        <begin position="120"/>
        <end position="155"/>
    </location>
</feature>
<evidence type="ECO:0000313" key="8">
    <source>
        <dbReference type="Proteomes" id="UP001501508"/>
    </source>
</evidence>
<dbReference type="InterPro" id="IPR039426">
    <property type="entry name" value="TonB-dep_rcpt-like"/>
</dbReference>
<feature type="domain" description="Secretin/TonB short N-terminal" evidence="6">
    <location>
        <begin position="68"/>
        <end position="119"/>
    </location>
</feature>
<evidence type="ECO:0000256" key="1">
    <source>
        <dbReference type="ARBA" id="ARBA00022448"/>
    </source>
</evidence>
<dbReference type="SUPFAM" id="SSF49464">
    <property type="entry name" value="Carboxypeptidase regulatory domain-like"/>
    <property type="match status" value="1"/>
</dbReference>
<dbReference type="InterPro" id="IPR023997">
    <property type="entry name" value="TonB-dep_OMP_SusC/RagA_CS"/>
</dbReference>
<dbReference type="NCBIfam" id="TIGR04056">
    <property type="entry name" value="OMP_RagA_SusC"/>
    <property type="match status" value="1"/>
</dbReference>
<dbReference type="InterPro" id="IPR023996">
    <property type="entry name" value="TonB-dep_OMP_SusC/RagA"/>
</dbReference>
<reference evidence="8" key="1">
    <citation type="journal article" date="2019" name="Int. J. Syst. Evol. Microbiol.">
        <title>The Global Catalogue of Microorganisms (GCM) 10K type strain sequencing project: providing services to taxonomists for standard genome sequencing and annotation.</title>
        <authorList>
            <consortium name="The Broad Institute Genomics Platform"/>
            <consortium name="The Broad Institute Genome Sequencing Center for Infectious Disease"/>
            <person name="Wu L."/>
            <person name="Ma J."/>
        </authorList>
    </citation>
    <scope>NUCLEOTIDE SEQUENCE [LARGE SCALE GENOMIC DNA]</scope>
    <source>
        <strain evidence="8">JCM 31920</strain>
    </source>
</reference>
<dbReference type="Pfam" id="PF07660">
    <property type="entry name" value="STN"/>
    <property type="match status" value="1"/>
</dbReference>
<keyword evidence="8" id="KW-1185">Reference proteome</keyword>
<comment type="subcellular location">
    <subcellularLocation>
        <location evidence="4">Cell outer membrane</location>
        <topology evidence="4">Multi-pass membrane protein</topology>
    </subcellularLocation>
</comment>
<accession>A0ABP8M2L4</accession>
<dbReference type="InterPro" id="IPR037066">
    <property type="entry name" value="Plug_dom_sf"/>
</dbReference>
<dbReference type="Pfam" id="PF07715">
    <property type="entry name" value="Plug"/>
    <property type="match status" value="1"/>
</dbReference>
<comment type="similarity">
    <text evidence="4">Belongs to the TonB-dependent receptor family.</text>
</comment>
<evidence type="ECO:0000256" key="3">
    <source>
        <dbReference type="ARBA" id="ARBA00023237"/>
    </source>
</evidence>
<dbReference type="Gene3D" id="2.170.130.10">
    <property type="entry name" value="TonB-dependent receptor, plug domain"/>
    <property type="match status" value="1"/>
</dbReference>
<evidence type="ECO:0000256" key="5">
    <source>
        <dbReference type="SAM" id="MobiDB-lite"/>
    </source>
</evidence>
<dbReference type="NCBIfam" id="TIGR04057">
    <property type="entry name" value="SusC_RagA_signa"/>
    <property type="match status" value="1"/>
</dbReference>
<keyword evidence="4" id="KW-0812">Transmembrane</keyword>
<comment type="caution">
    <text evidence="7">The sequence shown here is derived from an EMBL/GenBank/DDBJ whole genome shotgun (WGS) entry which is preliminary data.</text>
</comment>
<keyword evidence="2 4" id="KW-0472">Membrane</keyword>
<dbReference type="Proteomes" id="UP001501508">
    <property type="component" value="Unassembled WGS sequence"/>
</dbReference>
<dbReference type="EMBL" id="BAABEY010000025">
    <property type="protein sequence ID" value="GAA4441350.1"/>
    <property type="molecule type" value="Genomic_DNA"/>
</dbReference>
<keyword evidence="4" id="KW-1134">Transmembrane beta strand</keyword>
<dbReference type="InterPro" id="IPR011662">
    <property type="entry name" value="Secretin/TonB_short_N"/>
</dbReference>
<gene>
    <name evidence="7" type="ORF">GCM10023091_26500</name>
</gene>
<organism evidence="7 8">
    <name type="scientific">Ravibacter arvi</name>
    <dbReference type="NCBI Taxonomy" id="2051041"/>
    <lineage>
        <taxon>Bacteria</taxon>
        <taxon>Pseudomonadati</taxon>
        <taxon>Bacteroidota</taxon>
        <taxon>Cytophagia</taxon>
        <taxon>Cytophagales</taxon>
        <taxon>Spirosomataceae</taxon>
        <taxon>Ravibacter</taxon>
    </lineage>
</organism>
<dbReference type="Gene3D" id="2.60.40.1120">
    <property type="entry name" value="Carboxypeptidase-like, regulatory domain"/>
    <property type="match status" value="1"/>
</dbReference>
<dbReference type="Pfam" id="PF13715">
    <property type="entry name" value="CarbopepD_reg_2"/>
    <property type="match status" value="1"/>
</dbReference>
<evidence type="ECO:0000256" key="2">
    <source>
        <dbReference type="ARBA" id="ARBA00023136"/>
    </source>
</evidence>
<evidence type="ECO:0000313" key="7">
    <source>
        <dbReference type="EMBL" id="GAA4441350.1"/>
    </source>
</evidence>